<dbReference type="AlphaFoldDB" id="A0ABD0J9A3"/>
<gene>
    <name evidence="1" type="ORF">BaRGS_00037335</name>
</gene>
<evidence type="ECO:0000313" key="1">
    <source>
        <dbReference type="EMBL" id="KAK7466551.1"/>
    </source>
</evidence>
<dbReference type="Proteomes" id="UP001519460">
    <property type="component" value="Unassembled WGS sequence"/>
</dbReference>
<protein>
    <submittedName>
        <fullName evidence="1">Uncharacterized protein</fullName>
    </submittedName>
</protein>
<evidence type="ECO:0000313" key="2">
    <source>
        <dbReference type="Proteomes" id="UP001519460"/>
    </source>
</evidence>
<dbReference type="EMBL" id="JACVVK020000555">
    <property type="protein sequence ID" value="KAK7466551.1"/>
    <property type="molecule type" value="Genomic_DNA"/>
</dbReference>
<accession>A0ABD0J9A3</accession>
<comment type="caution">
    <text evidence="1">The sequence shown here is derived from an EMBL/GenBank/DDBJ whole genome shotgun (WGS) entry which is preliminary data.</text>
</comment>
<reference evidence="1 2" key="1">
    <citation type="journal article" date="2023" name="Sci. Data">
        <title>Genome assembly of the Korean intertidal mud-creeper Batillaria attramentaria.</title>
        <authorList>
            <person name="Patra A.K."/>
            <person name="Ho P.T."/>
            <person name="Jun S."/>
            <person name="Lee S.J."/>
            <person name="Kim Y."/>
            <person name="Won Y.J."/>
        </authorList>
    </citation>
    <scope>NUCLEOTIDE SEQUENCE [LARGE SCALE GENOMIC DNA]</scope>
    <source>
        <strain evidence="1">Wonlab-2016</strain>
    </source>
</reference>
<sequence length="115" mass="12928">MASNIFDRCTQTGQAVFCVIYQSNRSLISATEKEVRPASTPVMFQLHDCEPQLEKTTPFLSRIRMAVEQRQAPRGTQHAMKSLHSFSCCCEEGISEEWCSNLTTAKPPGIIRMVC</sequence>
<organism evidence="1 2">
    <name type="scientific">Batillaria attramentaria</name>
    <dbReference type="NCBI Taxonomy" id="370345"/>
    <lineage>
        <taxon>Eukaryota</taxon>
        <taxon>Metazoa</taxon>
        <taxon>Spiralia</taxon>
        <taxon>Lophotrochozoa</taxon>
        <taxon>Mollusca</taxon>
        <taxon>Gastropoda</taxon>
        <taxon>Caenogastropoda</taxon>
        <taxon>Sorbeoconcha</taxon>
        <taxon>Cerithioidea</taxon>
        <taxon>Batillariidae</taxon>
        <taxon>Batillaria</taxon>
    </lineage>
</organism>
<keyword evidence="2" id="KW-1185">Reference proteome</keyword>
<proteinExistence type="predicted"/>
<name>A0ABD0J9A3_9CAEN</name>